<gene>
    <name evidence="1" type="ORF">BKM07_02985</name>
</gene>
<evidence type="ECO:0000313" key="1">
    <source>
        <dbReference type="EMBL" id="POD73087.1"/>
    </source>
</evidence>
<organism evidence="1 2">
    <name type="scientific">Pseudomonas syringae group genomosp. 3</name>
    <dbReference type="NCBI Taxonomy" id="251701"/>
    <lineage>
        <taxon>Bacteria</taxon>
        <taxon>Pseudomonadati</taxon>
        <taxon>Pseudomonadota</taxon>
        <taxon>Gammaproteobacteria</taxon>
        <taxon>Pseudomonadales</taxon>
        <taxon>Pseudomonadaceae</taxon>
        <taxon>Pseudomonas</taxon>
    </lineage>
</organism>
<dbReference type="EMBL" id="MLET01000001">
    <property type="protein sequence ID" value="POD73087.1"/>
    <property type="molecule type" value="Genomic_DNA"/>
</dbReference>
<sequence length="90" mass="9946">MGAACQLASLDYEGSRTLNFLLRAPSCLALAANKSIHALLLCADMAFKLRIDEKTGHTSSAKPIIPIQFQQNLKWISQRPVRQPLHLTTT</sequence>
<proteinExistence type="predicted"/>
<dbReference type="Proteomes" id="UP000236998">
    <property type="component" value="Unassembled WGS sequence"/>
</dbReference>
<evidence type="ECO:0000313" key="2">
    <source>
        <dbReference type="Proteomes" id="UP000236998"/>
    </source>
</evidence>
<dbReference type="AlphaFoldDB" id="A0ABD6VK11"/>
<accession>A0ABD6VK11</accession>
<name>A0ABD6VK11_9PSED</name>
<protein>
    <submittedName>
        <fullName evidence="1">Uncharacterized protein</fullName>
    </submittedName>
</protein>
<comment type="caution">
    <text evidence="1">The sequence shown here is derived from an EMBL/GenBank/DDBJ whole genome shotgun (WGS) entry which is preliminary data.</text>
</comment>
<reference evidence="1 2" key="1">
    <citation type="submission" date="2016-10" db="EMBL/GenBank/DDBJ databases">
        <title>Comparative genomics of Pseudomonas syringae.</title>
        <authorList>
            <person name="Hulin M.T."/>
        </authorList>
    </citation>
    <scope>NUCLEOTIDE SEQUENCE [LARGE SCALE GENOMIC DNA]</scope>
    <source>
        <strain evidence="1 2">9643</strain>
    </source>
</reference>